<dbReference type="Proteomes" id="UP000247612">
    <property type="component" value="Unassembled WGS sequence"/>
</dbReference>
<dbReference type="EMBL" id="QJKH01000002">
    <property type="protein sequence ID" value="PXX80941.1"/>
    <property type="molecule type" value="Genomic_DNA"/>
</dbReference>
<gene>
    <name evidence="2" type="ORF">DES51_10259</name>
</gene>
<name>A0A318KSZ3_9FIRM</name>
<protein>
    <submittedName>
        <fullName evidence="2">Uncharacterized protein</fullName>
    </submittedName>
</protein>
<evidence type="ECO:0000256" key="1">
    <source>
        <dbReference type="SAM" id="Phobius"/>
    </source>
</evidence>
<feature type="transmembrane region" description="Helical" evidence="1">
    <location>
        <begin position="6"/>
        <end position="36"/>
    </location>
</feature>
<sequence length="47" mass="5496">MFTDGTLMAIFLFETLMFLLIPALIILLIYCIFLAIKALKIYIRKNQ</sequence>
<accession>A0A318KSZ3</accession>
<reference evidence="2 3" key="1">
    <citation type="submission" date="2018-05" db="EMBL/GenBank/DDBJ databases">
        <title>Genomic Encyclopedia of Type Strains, Phase IV (KMG-IV): sequencing the most valuable type-strain genomes for metagenomic binning, comparative biology and taxonomic classification.</title>
        <authorList>
            <person name="Goeker M."/>
        </authorList>
    </citation>
    <scope>NUCLEOTIDE SEQUENCE [LARGE SCALE GENOMIC DNA]</scope>
    <source>
        <strain evidence="2 3">JC118</strain>
    </source>
</reference>
<comment type="caution">
    <text evidence="2">The sequence shown here is derived from an EMBL/GenBank/DDBJ whole genome shotgun (WGS) entry which is preliminary data.</text>
</comment>
<keyword evidence="1" id="KW-0812">Transmembrane</keyword>
<keyword evidence="3" id="KW-1185">Reference proteome</keyword>
<keyword evidence="1" id="KW-0472">Membrane</keyword>
<proteinExistence type="predicted"/>
<evidence type="ECO:0000313" key="2">
    <source>
        <dbReference type="EMBL" id="PXX80941.1"/>
    </source>
</evidence>
<dbReference type="AlphaFoldDB" id="A0A318KSZ3"/>
<keyword evidence="1" id="KW-1133">Transmembrane helix</keyword>
<organism evidence="2 3">
    <name type="scientific">Dielma fastidiosa</name>
    <dbReference type="NCBI Taxonomy" id="1034346"/>
    <lineage>
        <taxon>Bacteria</taxon>
        <taxon>Bacillati</taxon>
        <taxon>Bacillota</taxon>
        <taxon>Erysipelotrichia</taxon>
        <taxon>Erysipelotrichales</taxon>
        <taxon>Erysipelotrichaceae</taxon>
        <taxon>Dielma</taxon>
    </lineage>
</organism>
<evidence type="ECO:0000313" key="3">
    <source>
        <dbReference type="Proteomes" id="UP000247612"/>
    </source>
</evidence>